<reference evidence="2" key="3">
    <citation type="submission" date="2025-09" db="UniProtKB">
        <authorList>
            <consortium name="Ensembl"/>
        </authorList>
    </citation>
    <scope>IDENTIFICATION</scope>
    <source>
        <strain evidence="2">Thorbecke</strain>
    </source>
</reference>
<organism evidence="2 3">
    <name type="scientific">Oryctolagus cuniculus</name>
    <name type="common">Rabbit</name>
    <dbReference type="NCBI Taxonomy" id="9986"/>
    <lineage>
        <taxon>Eukaryota</taxon>
        <taxon>Metazoa</taxon>
        <taxon>Chordata</taxon>
        <taxon>Craniata</taxon>
        <taxon>Vertebrata</taxon>
        <taxon>Euteleostomi</taxon>
        <taxon>Mammalia</taxon>
        <taxon>Eutheria</taxon>
        <taxon>Euarchontoglires</taxon>
        <taxon>Glires</taxon>
        <taxon>Lagomorpha</taxon>
        <taxon>Leporidae</taxon>
        <taxon>Oryctolagus</taxon>
    </lineage>
</organism>
<evidence type="ECO:0000313" key="2">
    <source>
        <dbReference type="Ensembl" id="ENSOCUP00000044623.1"/>
    </source>
</evidence>
<dbReference type="STRING" id="9986.ENSOCUP00000044623"/>
<reference evidence="2 3" key="1">
    <citation type="journal article" date="2011" name="Nature">
        <title>A high-resolution map of human evolutionary constraint using 29 mammals.</title>
        <authorList>
            <person name="Lindblad-Toh K."/>
            <person name="Garber M."/>
            <person name="Zuk O."/>
            <person name="Lin M.F."/>
            <person name="Parker B.J."/>
            <person name="Washietl S."/>
            <person name="Kheradpour P."/>
            <person name="Ernst J."/>
            <person name="Jordan G."/>
            <person name="Mauceli E."/>
            <person name="Ward L.D."/>
            <person name="Lowe C.B."/>
            <person name="Holloway A.K."/>
            <person name="Clamp M."/>
            <person name="Gnerre S."/>
            <person name="Alfoldi J."/>
            <person name="Beal K."/>
            <person name="Chang J."/>
            <person name="Clawson H."/>
            <person name="Cuff J."/>
            <person name="Di Palma F."/>
            <person name="Fitzgerald S."/>
            <person name="Flicek P."/>
            <person name="Guttman M."/>
            <person name="Hubisz M.J."/>
            <person name="Jaffe D.B."/>
            <person name="Jungreis I."/>
            <person name="Kent W.J."/>
            <person name="Kostka D."/>
            <person name="Lara M."/>
            <person name="Martins A.L."/>
            <person name="Massingham T."/>
            <person name="Moltke I."/>
            <person name="Raney B.J."/>
            <person name="Rasmussen M.D."/>
            <person name="Robinson J."/>
            <person name="Stark A."/>
            <person name="Vilella A.J."/>
            <person name="Wen J."/>
            <person name="Xie X."/>
            <person name="Zody M.C."/>
            <person name="Baldwin J."/>
            <person name="Bloom T."/>
            <person name="Chin C.W."/>
            <person name="Heiman D."/>
            <person name="Nicol R."/>
            <person name="Nusbaum C."/>
            <person name="Young S."/>
            <person name="Wilkinson J."/>
            <person name="Worley K.C."/>
            <person name="Kovar C.L."/>
            <person name="Muzny D.M."/>
            <person name="Gibbs R.A."/>
            <person name="Cree A."/>
            <person name="Dihn H.H."/>
            <person name="Fowler G."/>
            <person name="Jhangiani S."/>
            <person name="Joshi V."/>
            <person name="Lee S."/>
            <person name="Lewis L.R."/>
            <person name="Nazareth L.V."/>
            <person name="Okwuonu G."/>
            <person name="Santibanez J."/>
            <person name="Warren W.C."/>
            <person name="Mardis E.R."/>
            <person name="Weinstock G.M."/>
            <person name="Wilson R.K."/>
            <person name="Delehaunty K."/>
            <person name="Dooling D."/>
            <person name="Fronik C."/>
            <person name="Fulton L."/>
            <person name="Fulton B."/>
            <person name="Graves T."/>
            <person name="Minx P."/>
            <person name="Sodergren E."/>
            <person name="Birney E."/>
            <person name="Margulies E.H."/>
            <person name="Herrero J."/>
            <person name="Green E.D."/>
            <person name="Haussler D."/>
            <person name="Siepel A."/>
            <person name="Goldman N."/>
            <person name="Pollard K.S."/>
            <person name="Pedersen J.S."/>
            <person name="Lander E.S."/>
            <person name="Kellis M."/>
        </authorList>
    </citation>
    <scope>NUCLEOTIDE SEQUENCE [LARGE SCALE GENOMIC DNA]</scope>
    <source>
        <strain evidence="2 3">Thorbecke inbred</strain>
    </source>
</reference>
<feature type="chain" id="PRO_5023907957" evidence="1">
    <location>
        <begin position="19"/>
        <end position="69"/>
    </location>
</feature>
<accession>A0A5F9DEK3</accession>
<proteinExistence type="predicted"/>
<sequence length="69" mass="8257">MCWNLFFKKIYLWQLWLSLEFLLHKWDVKYVQITLESFDADKEHIADTAHPGRHTTEMLVISFAEGNLS</sequence>
<dbReference type="Proteomes" id="UP000001811">
    <property type="component" value="Chromosome 17"/>
</dbReference>
<feature type="signal peptide" evidence="1">
    <location>
        <begin position="1"/>
        <end position="18"/>
    </location>
</feature>
<dbReference type="EMBL" id="AAGW02023537">
    <property type="status" value="NOT_ANNOTATED_CDS"/>
    <property type="molecule type" value="Genomic_DNA"/>
</dbReference>
<keyword evidence="3" id="KW-1185">Reference proteome</keyword>
<dbReference type="Ensembl" id="ENSOCUT00000063536.1">
    <property type="protein sequence ID" value="ENSOCUP00000044623.1"/>
    <property type="gene ID" value="ENSOCUG00000035475.1"/>
</dbReference>
<evidence type="ECO:0000313" key="3">
    <source>
        <dbReference type="Proteomes" id="UP000001811"/>
    </source>
</evidence>
<evidence type="ECO:0000256" key="1">
    <source>
        <dbReference type="SAM" id="SignalP"/>
    </source>
</evidence>
<dbReference type="AlphaFoldDB" id="A0A5F9DEK3"/>
<reference evidence="2" key="2">
    <citation type="submission" date="2025-08" db="UniProtKB">
        <authorList>
            <consortium name="Ensembl"/>
        </authorList>
    </citation>
    <scope>IDENTIFICATION</scope>
    <source>
        <strain evidence="2">Thorbecke</strain>
    </source>
</reference>
<protein>
    <submittedName>
        <fullName evidence="2">Uncharacterized protein</fullName>
    </submittedName>
</protein>
<keyword evidence="1" id="KW-0732">Signal</keyword>
<name>A0A5F9DEK3_RABIT</name>
<dbReference type="InParanoid" id="A0A5F9DEK3"/>